<comment type="similarity">
    <text evidence="3">Belongs to the TO family.</text>
</comment>
<proteinExistence type="inferred from homology"/>
<dbReference type="InterPro" id="IPR038606">
    <property type="entry name" value="To_sf"/>
</dbReference>
<dbReference type="PANTHER" id="PTHR11008">
    <property type="entry name" value="PROTEIN TAKEOUT-LIKE PROTEIN"/>
    <property type="match status" value="1"/>
</dbReference>
<evidence type="ECO:0000313" key="4">
    <source>
        <dbReference type="EMBL" id="CAG6790627.1"/>
    </source>
</evidence>
<accession>A0A8D9BXL7</accession>
<evidence type="ECO:0000256" key="1">
    <source>
        <dbReference type="ARBA" id="ARBA00022729"/>
    </source>
</evidence>
<dbReference type="GO" id="GO:0005615">
    <property type="term" value="C:extracellular space"/>
    <property type="evidence" value="ECO:0007669"/>
    <property type="project" value="TreeGrafter"/>
</dbReference>
<dbReference type="GO" id="GO:0007623">
    <property type="term" value="P:circadian rhythm"/>
    <property type="evidence" value="ECO:0007669"/>
    <property type="project" value="UniProtKB-ARBA"/>
</dbReference>
<dbReference type="Gene3D" id="3.15.10.30">
    <property type="entry name" value="Haemolymph juvenile hormone binding protein"/>
    <property type="match status" value="1"/>
</dbReference>
<sequence>MKIYGAKNMDVKDVKVDVKNQKLTMKLHFPKIYMTSDYDMNGKVLVLPIKGNGKCTGNFTNVDAIVFFKGKPYTKNNKQFIKVEDAPKVTIKLGNSKMHFDNLFNGNQELGRSTNKFLNDNWELVSAEVIPLVQDTVSTIIQSLFKPVLDLFSFDQLLPEH</sequence>
<keyword evidence="1" id="KW-0732">Signal</keyword>
<dbReference type="EMBL" id="HBUF01671973">
    <property type="protein sequence ID" value="CAG6790627.1"/>
    <property type="molecule type" value="Transcribed_RNA"/>
</dbReference>
<dbReference type="AlphaFoldDB" id="A0A8D9BXL7"/>
<dbReference type="FunFam" id="3.15.10.30:FF:000001">
    <property type="entry name" value="Takeout-like protein 1"/>
    <property type="match status" value="1"/>
</dbReference>
<name>A0A8D9BXL7_9HEMI</name>
<protein>
    <submittedName>
        <fullName evidence="4">Protein takeout</fullName>
    </submittedName>
</protein>
<dbReference type="SMART" id="SM00700">
    <property type="entry name" value="JHBP"/>
    <property type="match status" value="1"/>
</dbReference>
<dbReference type="InterPro" id="IPR010562">
    <property type="entry name" value="Haemolymph_juvenile_hormone-bd"/>
</dbReference>
<dbReference type="PANTHER" id="PTHR11008:SF39">
    <property type="entry name" value="CIRCADIAN CLOCK-CONTROLLED PROTEIN-LIKE PROTEIN"/>
    <property type="match status" value="1"/>
</dbReference>
<keyword evidence="2" id="KW-0090">Biological rhythms</keyword>
<evidence type="ECO:0000256" key="3">
    <source>
        <dbReference type="ARBA" id="ARBA00060902"/>
    </source>
</evidence>
<evidence type="ECO:0000256" key="2">
    <source>
        <dbReference type="ARBA" id="ARBA00023108"/>
    </source>
</evidence>
<organism evidence="4">
    <name type="scientific">Cacopsylla melanoneura</name>
    <dbReference type="NCBI Taxonomy" id="428564"/>
    <lineage>
        <taxon>Eukaryota</taxon>
        <taxon>Metazoa</taxon>
        <taxon>Ecdysozoa</taxon>
        <taxon>Arthropoda</taxon>
        <taxon>Hexapoda</taxon>
        <taxon>Insecta</taxon>
        <taxon>Pterygota</taxon>
        <taxon>Neoptera</taxon>
        <taxon>Paraneoptera</taxon>
        <taxon>Hemiptera</taxon>
        <taxon>Sternorrhyncha</taxon>
        <taxon>Psylloidea</taxon>
        <taxon>Psyllidae</taxon>
        <taxon>Psyllinae</taxon>
        <taxon>Cacopsylla</taxon>
    </lineage>
</organism>
<reference evidence="4" key="1">
    <citation type="submission" date="2021-05" db="EMBL/GenBank/DDBJ databases">
        <authorList>
            <person name="Alioto T."/>
            <person name="Alioto T."/>
            <person name="Gomez Garrido J."/>
        </authorList>
    </citation>
    <scope>NUCLEOTIDE SEQUENCE</scope>
</reference>
<dbReference type="Pfam" id="PF06585">
    <property type="entry name" value="JHBP"/>
    <property type="match status" value="1"/>
</dbReference>